<dbReference type="SUPFAM" id="SSF55785">
    <property type="entry name" value="PYP-like sensor domain (PAS domain)"/>
    <property type="match status" value="1"/>
</dbReference>
<dbReference type="PROSITE" id="PS50113">
    <property type="entry name" value="PAC"/>
    <property type="match status" value="1"/>
</dbReference>
<evidence type="ECO:0000256" key="6">
    <source>
        <dbReference type="ARBA" id="ARBA00022606"/>
    </source>
</evidence>
<feature type="domain" description="PAC" evidence="15">
    <location>
        <begin position="270"/>
        <end position="323"/>
    </location>
</feature>
<dbReference type="InterPro" id="IPR029016">
    <property type="entry name" value="GAF-like_dom_sf"/>
</dbReference>
<dbReference type="CDD" id="cd00130">
    <property type="entry name" value="PAS"/>
    <property type="match status" value="1"/>
</dbReference>
<evidence type="ECO:0000313" key="16">
    <source>
        <dbReference type="EMBL" id="OYR14837.1"/>
    </source>
</evidence>
<dbReference type="InterPro" id="IPR035965">
    <property type="entry name" value="PAS-like_dom_sf"/>
</dbReference>
<evidence type="ECO:0000256" key="3">
    <source>
        <dbReference type="ARBA" id="ARBA00021740"/>
    </source>
</evidence>
<evidence type="ECO:0000256" key="5">
    <source>
        <dbReference type="ARBA" id="ARBA00022553"/>
    </source>
</evidence>
<proteinExistence type="predicted"/>
<keyword evidence="17" id="KW-1185">Reference proteome</keyword>
<keyword evidence="9" id="KW-0808">Transferase</keyword>
<dbReference type="Proteomes" id="UP000215590">
    <property type="component" value="Unassembled WGS sequence"/>
</dbReference>
<dbReference type="InterPro" id="IPR013655">
    <property type="entry name" value="PAS_fold_3"/>
</dbReference>
<sequence length="680" mass="75217">MKRHAADRETRRIEALESYNVLDTPREKDFDDIAALAAQICQTPIGVVNLIARDRQFFKAEVGLGVRETPLASSFCAKAILEQDFLLVPDATLDHRFNCNPLVVGEPFIRFYAGALLKSDNGYPIGTLCVLGHEPKMLTSEQQFALNVLANQAIAQLELRKRIQDLSYDLSVERRLSSKRKARVASIDAKNEQLKENEVRNATAQAAGGIGIFEVDTRTNTITVSDEFCRIFGVGTNQTYEATFFENLVLDEDRDQASSVQSRNDATAHLAVEYRIRRPSDQRIRWIARRAQFLPDDEGKSSKMVGVAIDITDAKRKDARVAALLALGDRLSVADTMQDICQIASEVLHEGLGVDRSGYATISQSEQSFKIEYEHSLPMKRSLAGTHSTADFARTIARLSEGKLITVSDVSTDPFLNGESASYIDSGIRSFIKAPLLKNGALVGVLFTHEEKPRFWSKAELDFVAGVTDRTYAAVAKLNAEAEQRVLNTELSHRLKNTLSIVHALIGQTLRNVSERDAVNALTGRIQALGSAHELLLQQSWSSAQLHQVIEQAMKLHSDGDRIFLHGPTTELGPKAGLSIALLLHELGTNALKYGALSNESGQVHISWMIIDKDKEQPELQLRWEEKFGPIVSEPQSRGFGSRLIKMGLNGTGNVELLYKPTGLLATFSAPLAMIMRHDD</sequence>
<dbReference type="SMART" id="SM00911">
    <property type="entry name" value="HWE_HK"/>
    <property type="match status" value="1"/>
</dbReference>
<keyword evidence="5" id="KW-0597">Phosphoprotein</keyword>
<reference evidence="16 17" key="1">
    <citation type="submission" date="2017-07" db="EMBL/GenBank/DDBJ databases">
        <title>Phylogenetic study on the rhizospheric bacterium Ochrobactrum sp. A44.</title>
        <authorList>
            <person name="Krzyzanowska D.M."/>
            <person name="Ossowicki A."/>
            <person name="Rajewska M."/>
            <person name="Maciag T."/>
            <person name="Kaczynski Z."/>
            <person name="Czerwicka M."/>
            <person name="Jafra S."/>
        </authorList>
    </citation>
    <scope>NUCLEOTIDE SEQUENCE [LARGE SCALE GENOMIC DNA]</scope>
    <source>
        <strain evidence="16 17">DSM 7216</strain>
    </source>
</reference>
<dbReference type="Pfam" id="PF08447">
    <property type="entry name" value="PAS_3"/>
    <property type="match status" value="1"/>
</dbReference>
<dbReference type="PANTHER" id="PTHR43102">
    <property type="entry name" value="SLR1143 PROTEIN"/>
    <property type="match status" value="1"/>
</dbReference>
<evidence type="ECO:0000256" key="12">
    <source>
        <dbReference type="ARBA" id="ARBA00022840"/>
    </source>
</evidence>
<dbReference type="EMBL" id="NNRJ01000051">
    <property type="protein sequence ID" value="OYR14837.1"/>
    <property type="molecule type" value="Genomic_DNA"/>
</dbReference>
<dbReference type="InterPro" id="IPR001610">
    <property type="entry name" value="PAC"/>
</dbReference>
<evidence type="ECO:0000256" key="13">
    <source>
        <dbReference type="ARBA" id="ARBA00022991"/>
    </source>
</evidence>
<keyword evidence="14" id="KW-0675">Receptor</keyword>
<dbReference type="EC" id="2.7.13.3" evidence="2"/>
<keyword evidence="8" id="KW-0288">FMN</keyword>
<dbReference type="RefSeq" id="WP_094508283.1">
    <property type="nucleotide sequence ID" value="NZ_JBHEEK010000003.1"/>
</dbReference>
<dbReference type="Pfam" id="PF01590">
    <property type="entry name" value="GAF"/>
    <property type="match status" value="2"/>
</dbReference>
<dbReference type="PANTHER" id="PTHR43102:SF2">
    <property type="entry name" value="GAF DOMAIN-CONTAINING PROTEIN"/>
    <property type="match status" value="1"/>
</dbReference>
<evidence type="ECO:0000256" key="1">
    <source>
        <dbReference type="ARBA" id="ARBA00000085"/>
    </source>
</evidence>
<evidence type="ECO:0000256" key="10">
    <source>
        <dbReference type="ARBA" id="ARBA00022741"/>
    </source>
</evidence>
<evidence type="ECO:0000256" key="7">
    <source>
        <dbReference type="ARBA" id="ARBA00022630"/>
    </source>
</evidence>
<dbReference type="InterPro" id="IPR000700">
    <property type="entry name" value="PAS-assoc_C"/>
</dbReference>
<dbReference type="InterPro" id="IPR011102">
    <property type="entry name" value="Sig_transdc_His_kinase_HWE"/>
</dbReference>
<protein>
    <recommendedName>
        <fullName evidence="3">Blue-light-activated histidine kinase</fullName>
        <ecNumber evidence="2">2.7.13.3</ecNumber>
    </recommendedName>
</protein>
<evidence type="ECO:0000256" key="8">
    <source>
        <dbReference type="ARBA" id="ARBA00022643"/>
    </source>
</evidence>
<dbReference type="Gene3D" id="3.30.450.40">
    <property type="match status" value="2"/>
</dbReference>
<dbReference type="OrthoDB" id="7991996at2"/>
<keyword evidence="6" id="KW-0716">Sensory transduction</keyword>
<dbReference type="SMART" id="SM00065">
    <property type="entry name" value="GAF"/>
    <property type="match status" value="2"/>
</dbReference>
<accession>A0A256FJ20</accession>
<evidence type="ECO:0000313" key="17">
    <source>
        <dbReference type="Proteomes" id="UP000215590"/>
    </source>
</evidence>
<dbReference type="Pfam" id="PF07536">
    <property type="entry name" value="HWE_HK"/>
    <property type="match status" value="1"/>
</dbReference>
<keyword evidence="7" id="KW-0285">Flavoprotein</keyword>
<name>A0A256FJ20_9HYPH</name>
<keyword evidence="10" id="KW-0547">Nucleotide-binding</keyword>
<dbReference type="GO" id="GO:0005524">
    <property type="term" value="F:ATP binding"/>
    <property type="evidence" value="ECO:0007669"/>
    <property type="project" value="UniProtKB-KW"/>
</dbReference>
<keyword evidence="11" id="KW-0418">Kinase</keyword>
<evidence type="ECO:0000256" key="9">
    <source>
        <dbReference type="ARBA" id="ARBA00022679"/>
    </source>
</evidence>
<dbReference type="SUPFAM" id="SSF55781">
    <property type="entry name" value="GAF domain-like"/>
    <property type="match status" value="2"/>
</dbReference>
<dbReference type="GO" id="GO:0004673">
    <property type="term" value="F:protein histidine kinase activity"/>
    <property type="evidence" value="ECO:0007669"/>
    <property type="project" value="UniProtKB-EC"/>
</dbReference>
<evidence type="ECO:0000256" key="4">
    <source>
        <dbReference type="ARBA" id="ARBA00022543"/>
    </source>
</evidence>
<keyword evidence="12" id="KW-0067">ATP-binding</keyword>
<gene>
    <name evidence="16" type="ORF">CEV31_3182</name>
</gene>
<organism evidence="16 17">
    <name type="scientific">Brucella thiophenivorans</name>
    <dbReference type="NCBI Taxonomy" id="571255"/>
    <lineage>
        <taxon>Bacteria</taxon>
        <taxon>Pseudomonadati</taxon>
        <taxon>Pseudomonadota</taxon>
        <taxon>Alphaproteobacteria</taxon>
        <taxon>Hyphomicrobiales</taxon>
        <taxon>Brucellaceae</taxon>
        <taxon>Brucella/Ochrobactrum group</taxon>
        <taxon>Brucella</taxon>
    </lineage>
</organism>
<comment type="caution">
    <text evidence="16">The sequence shown here is derived from an EMBL/GenBank/DDBJ whole genome shotgun (WGS) entry which is preliminary data.</text>
</comment>
<evidence type="ECO:0000256" key="11">
    <source>
        <dbReference type="ARBA" id="ARBA00022777"/>
    </source>
</evidence>
<dbReference type="AlphaFoldDB" id="A0A256FJ20"/>
<dbReference type="Gene3D" id="3.30.450.20">
    <property type="entry name" value="PAS domain"/>
    <property type="match status" value="1"/>
</dbReference>
<evidence type="ECO:0000256" key="2">
    <source>
        <dbReference type="ARBA" id="ARBA00012438"/>
    </source>
</evidence>
<evidence type="ECO:0000259" key="15">
    <source>
        <dbReference type="PROSITE" id="PS50113"/>
    </source>
</evidence>
<dbReference type="InterPro" id="IPR003018">
    <property type="entry name" value="GAF"/>
</dbReference>
<evidence type="ECO:0000256" key="14">
    <source>
        <dbReference type="ARBA" id="ARBA00023170"/>
    </source>
</evidence>
<dbReference type="GO" id="GO:0009881">
    <property type="term" value="F:photoreceptor activity"/>
    <property type="evidence" value="ECO:0007669"/>
    <property type="project" value="UniProtKB-KW"/>
</dbReference>
<dbReference type="InterPro" id="IPR000014">
    <property type="entry name" value="PAS"/>
</dbReference>
<dbReference type="NCBIfam" id="TIGR00229">
    <property type="entry name" value="sensory_box"/>
    <property type="match status" value="1"/>
</dbReference>
<dbReference type="Gene3D" id="2.10.70.100">
    <property type="match status" value="1"/>
</dbReference>
<dbReference type="SMART" id="SM00086">
    <property type="entry name" value="PAC"/>
    <property type="match status" value="1"/>
</dbReference>
<comment type="catalytic activity">
    <reaction evidence="1">
        <text>ATP + protein L-histidine = ADP + protein N-phospho-L-histidine.</text>
        <dbReference type="EC" id="2.7.13.3"/>
    </reaction>
</comment>
<keyword evidence="13" id="KW-0157">Chromophore</keyword>
<keyword evidence="4" id="KW-0600">Photoreceptor protein</keyword>